<dbReference type="GO" id="GO:0034625">
    <property type="term" value="P:fatty acid elongation, monounsaturated fatty acid"/>
    <property type="evidence" value="ECO:0007669"/>
    <property type="project" value="TreeGrafter"/>
</dbReference>
<gene>
    <name evidence="12" type="ORF">PV06_04900</name>
</gene>
<evidence type="ECO:0000256" key="5">
    <source>
        <dbReference type="ARBA" id="ARBA00022832"/>
    </source>
</evidence>
<evidence type="ECO:0000256" key="7">
    <source>
        <dbReference type="ARBA" id="ARBA00023098"/>
    </source>
</evidence>
<evidence type="ECO:0000256" key="4">
    <source>
        <dbReference type="ARBA" id="ARBA00022692"/>
    </source>
</evidence>
<reference evidence="12 13" key="1">
    <citation type="submission" date="2015-01" db="EMBL/GenBank/DDBJ databases">
        <title>The Genome Sequence of Exophiala oligosperma CBS72588.</title>
        <authorList>
            <consortium name="The Broad Institute Genomics Platform"/>
            <person name="Cuomo C."/>
            <person name="de Hoog S."/>
            <person name="Gorbushina A."/>
            <person name="Stielow B."/>
            <person name="Teixiera M."/>
            <person name="Abouelleil A."/>
            <person name="Chapman S.B."/>
            <person name="Priest M."/>
            <person name="Young S.K."/>
            <person name="Wortman J."/>
            <person name="Nusbaum C."/>
            <person name="Birren B."/>
        </authorList>
    </citation>
    <scope>NUCLEOTIDE SEQUENCE [LARGE SCALE GENOMIC DNA]</scope>
    <source>
        <strain evidence="12 13">CBS 72588</strain>
    </source>
</reference>
<feature type="compositionally biased region" description="Basic and acidic residues" evidence="11">
    <location>
        <begin position="662"/>
        <end position="689"/>
    </location>
</feature>
<feature type="transmembrane region" description="Helical" evidence="10">
    <location>
        <begin position="64"/>
        <end position="82"/>
    </location>
</feature>
<evidence type="ECO:0000256" key="6">
    <source>
        <dbReference type="ARBA" id="ARBA00022989"/>
    </source>
</evidence>
<dbReference type="Pfam" id="PF01151">
    <property type="entry name" value="ELO"/>
    <property type="match status" value="1"/>
</dbReference>
<dbReference type="GO" id="GO:0042761">
    <property type="term" value="P:very long-chain fatty acid biosynthetic process"/>
    <property type="evidence" value="ECO:0007669"/>
    <property type="project" value="TreeGrafter"/>
</dbReference>
<dbReference type="GO" id="GO:0005789">
    <property type="term" value="C:endoplasmic reticulum membrane"/>
    <property type="evidence" value="ECO:0007669"/>
    <property type="project" value="TreeGrafter"/>
</dbReference>
<dbReference type="GeneID" id="27356974"/>
<evidence type="ECO:0000256" key="8">
    <source>
        <dbReference type="ARBA" id="ARBA00023136"/>
    </source>
</evidence>
<proteinExistence type="inferred from homology"/>
<dbReference type="GO" id="GO:0030148">
    <property type="term" value="P:sphingolipid biosynthetic process"/>
    <property type="evidence" value="ECO:0007669"/>
    <property type="project" value="TreeGrafter"/>
</dbReference>
<comment type="subcellular location">
    <subcellularLocation>
        <location evidence="1">Membrane</location>
        <topology evidence="1">Multi-pass membrane protein</topology>
    </subcellularLocation>
</comment>
<dbReference type="RefSeq" id="XP_016264056.1">
    <property type="nucleotide sequence ID" value="XM_016405850.1"/>
</dbReference>
<feature type="compositionally biased region" description="Polar residues" evidence="11">
    <location>
        <begin position="596"/>
        <end position="611"/>
    </location>
</feature>
<dbReference type="EC" id="2.3.1.-" evidence="10"/>
<dbReference type="VEuPathDB" id="FungiDB:PV06_04900"/>
<evidence type="ECO:0000313" key="12">
    <source>
        <dbReference type="EMBL" id="KIW43840.1"/>
    </source>
</evidence>
<accession>A0A0D2DMX9</accession>
<organism evidence="12 13">
    <name type="scientific">Exophiala oligosperma</name>
    <dbReference type="NCBI Taxonomy" id="215243"/>
    <lineage>
        <taxon>Eukaryota</taxon>
        <taxon>Fungi</taxon>
        <taxon>Dikarya</taxon>
        <taxon>Ascomycota</taxon>
        <taxon>Pezizomycotina</taxon>
        <taxon>Eurotiomycetes</taxon>
        <taxon>Chaetothyriomycetidae</taxon>
        <taxon>Chaetothyriales</taxon>
        <taxon>Herpotrichiellaceae</taxon>
        <taxon>Exophiala</taxon>
    </lineage>
</organism>
<keyword evidence="2 10" id="KW-0444">Lipid biosynthesis</keyword>
<dbReference type="InterPro" id="IPR002076">
    <property type="entry name" value="ELO_fam"/>
</dbReference>
<dbReference type="AlphaFoldDB" id="A0A0D2DMX9"/>
<dbReference type="PANTHER" id="PTHR11157">
    <property type="entry name" value="FATTY ACID ACYL TRANSFERASE-RELATED"/>
    <property type="match status" value="1"/>
</dbReference>
<dbReference type="Proteomes" id="UP000053342">
    <property type="component" value="Unassembled WGS sequence"/>
</dbReference>
<evidence type="ECO:0000256" key="3">
    <source>
        <dbReference type="ARBA" id="ARBA00022679"/>
    </source>
</evidence>
<feature type="transmembrane region" description="Helical" evidence="10">
    <location>
        <begin position="294"/>
        <end position="314"/>
    </location>
</feature>
<feature type="transmembrane region" description="Helical" evidence="10">
    <location>
        <begin position="418"/>
        <end position="444"/>
    </location>
</feature>
<dbReference type="STRING" id="215243.A0A0D2DMX9"/>
<dbReference type="GO" id="GO:0009922">
    <property type="term" value="F:fatty acid elongase activity"/>
    <property type="evidence" value="ECO:0007669"/>
    <property type="project" value="InterPro"/>
</dbReference>
<dbReference type="GO" id="GO:0034626">
    <property type="term" value="P:fatty acid elongation, polyunsaturated fatty acid"/>
    <property type="evidence" value="ECO:0007669"/>
    <property type="project" value="TreeGrafter"/>
</dbReference>
<feature type="transmembrane region" description="Helical" evidence="10">
    <location>
        <begin position="253"/>
        <end position="274"/>
    </location>
</feature>
<dbReference type="GO" id="GO:0019367">
    <property type="term" value="P:fatty acid elongation, saturated fatty acid"/>
    <property type="evidence" value="ECO:0007669"/>
    <property type="project" value="TreeGrafter"/>
</dbReference>
<keyword evidence="9 10" id="KW-0275">Fatty acid biosynthesis</keyword>
<keyword evidence="7 10" id="KW-0443">Lipid metabolism</keyword>
<keyword evidence="8 10" id="KW-0472">Membrane</keyword>
<evidence type="ECO:0000256" key="11">
    <source>
        <dbReference type="SAM" id="MobiDB-lite"/>
    </source>
</evidence>
<keyword evidence="4 10" id="KW-0812">Transmembrane</keyword>
<dbReference type="OrthoDB" id="10259681at2759"/>
<dbReference type="HOGENOM" id="CLU_017661_1_0_1"/>
<protein>
    <recommendedName>
        <fullName evidence="10">Elongation of fatty acids protein</fullName>
        <ecNumber evidence="10">2.3.1.-</ecNumber>
    </recommendedName>
</protein>
<keyword evidence="3 10" id="KW-0808">Transferase</keyword>
<evidence type="ECO:0000256" key="1">
    <source>
        <dbReference type="ARBA" id="ARBA00004141"/>
    </source>
</evidence>
<evidence type="ECO:0000256" key="10">
    <source>
        <dbReference type="RuleBase" id="RU361115"/>
    </source>
</evidence>
<evidence type="ECO:0000256" key="9">
    <source>
        <dbReference type="ARBA" id="ARBA00023160"/>
    </source>
</evidence>
<keyword evidence="5 10" id="KW-0276">Fatty acid metabolism</keyword>
<sequence>MSITAIYDWLGLEGTAPNVKIATLPASYFKFPPSPKPATLPPPPDNPSFAHPFTVPADIYNATLSPHVPITVALVYMSFVTFMNSVNANRKHKPWAFSRTRVFKIFVILHNVFLAVYSAWTCVGMVNGLRLCLPAWNDSPTVADTVDALCKLHGPRGIGNAAAYNATTSAWTMTNRVFHLAADGLVPETTDVGRMWNEGLAFYGWLFYLSKFYEVLDTCIILAKGRKSSFLQTYHHAGAMLCMWAGIRYMSPPIWMFVLVNSGIHAIMYTFYLVSALGMRVPKWFKQSLTTLQITQFVVGATYAFSHLFIAYQAPVSVAYTYFPGEVASKIVYSIPSDLSATASSAMATVSAGLGAWMKKAALRAAGYEGLAQNVLNEQGRPFGLDAVNAVEDLVAREETRFRDELQWTHCLDTSGQVFAILLNCMYLAPLTWLFAQFFVTSYLKRQERRRSSSASDIAMRARQSLQDASKGVARRLSEAVEEMHRTSEDIGDEDAIADTDEIKKEFDQAAEQVKSSVRKSSKHVASRLNTEKVKEQFQRDLETIKEGAKTVSDKVKTAANSQTAKDIGNVAAEKANELANITKDTADVVVQKATSLSSATTKDAQDSVGQTATTVTNAARNAQESAAQKVKDTTDVAQNTATKSSKKAKKAAKAAENNAAKQKDTTDQNTEDIKDLRWHANTSREDKAPNGNGTGAGEATGQKSQASNDETQTGETEEENSQVQEGKSFADAAKE</sequence>
<feature type="region of interest" description="Disordered" evidence="11">
    <location>
        <begin position="596"/>
        <end position="736"/>
    </location>
</feature>
<feature type="compositionally biased region" description="Polar residues" evidence="11">
    <location>
        <begin position="703"/>
        <end position="715"/>
    </location>
</feature>
<comment type="catalytic activity">
    <reaction evidence="10">
        <text>an acyl-CoA + malonyl-CoA + H(+) = a 3-oxoacyl-CoA + CO2 + CoA</text>
        <dbReference type="Rhea" id="RHEA:50252"/>
        <dbReference type="ChEBI" id="CHEBI:15378"/>
        <dbReference type="ChEBI" id="CHEBI:16526"/>
        <dbReference type="ChEBI" id="CHEBI:57287"/>
        <dbReference type="ChEBI" id="CHEBI:57384"/>
        <dbReference type="ChEBI" id="CHEBI:58342"/>
        <dbReference type="ChEBI" id="CHEBI:90726"/>
    </reaction>
    <physiologicalReaction direction="left-to-right" evidence="10">
        <dbReference type="Rhea" id="RHEA:50253"/>
    </physiologicalReaction>
</comment>
<comment type="similarity">
    <text evidence="10">Belongs to the ELO family.</text>
</comment>
<keyword evidence="6 10" id="KW-1133">Transmembrane helix</keyword>
<evidence type="ECO:0000256" key="2">
    <source>
        <dbReference type="ARBA" id="ARBA00022516"/>
    </source>
</evidence>
<dbReference type="EMBL" id="KN847335">
    <property type="protein sequence ID" value="KIW43840.1"/>
    <property type="molecule type" value="Genomic_DNA"/>
</dbReference>
<evidence type="ECO:0000313" key="13">
    <source>
        <dbReference type="Proteomes" id="UP000053342"/>
    </source>
</evidence>
<feature type="compositionally biased region" description="Low complexity" evidence="11">
    <location>
        <begin position="612"/>
        <end position="623"/>
    </location>
</feature>
<dbReference type="PANTHER" id="PTHR11157:SF169">
    <property type="entry name" value="ELONGATION OF FATTY ACIDS PROTEIN"/>
    <property type="match status" value="1"/>
</dbReference>
<keyword evidence="13" id="KW-1185">Reference proteome</keyword>
<feature type="transmembrane region" description="Helical" evidence="10">
    <location>
        <begin position="102"/>
        <end position="120"/>
    </location>
</feature>
<name>A0A0D2DMX9_9EURO</name>